<dbReference type="Proteomes" id="UP000276133">
    <property type="component" value="Unassembled WGS sequence"/>
</dbReference>
<dbReference type="EMBL" id="REGN01005864">
    <property type="protein sequence ID" value="RNA11756.1"/>
    <property type="molecule type" value="Genomic_DNA"/>
</dbReference>
<comment type="caution">
    <text evidence="1">The sequence shown here is derived from an EMBL/GenBank/DDBJ whole genome shotgun (WGS) entry which is preliminary data.</text>
</comment>
<gene>
    <name evidence="1" type="ORF">BpHYR1_050165</name>
</gene>
<name>A0A3M7QJY8_BRAPC</name>
<organism evidence="1 2">
    <name type="scientific">Brachionus plicatilis</name>
    <name type="common">Marine rotifer</name>
    <name type="synonym">Brachionus muelleri</name>
    <dbReference type="NCBI Taxonomy" id="10195"/>
    <lineage>
        <taxon>Eukaryota</taxon>
        <taxon>Metazoa</taxon>
        <taxon>Spiralia</taxon>
        <taxon>Gnathifera</taxon>
        <taxon>Rotifera</taxon>
        <taxon>Eurotatoria</taxon>
        <taxon>Monogononta</taxon>
        <taxon>Pseudotrocha</taxon>
        <taxon>Ploima</taxon>
        <taxon>Brachionidae</taxon>
        <taxon>Brachionus</taxon>
    </lineage>
</organism>
<evidence type="ECO:0000313" key="2">
    <source>
        <dbReference type="Proteomes" id="UP000276133"/>
    </source>
</evidence>
<reference evidence="1 2" key="1">
    <citation type="journal article" date="2018" name="Sci. Rep.">
        <title>Genomic signatures of local adaptation to the degree of environmental predictability in rotifers.</title>
        <authorList>
            <person name="Franch-Gras L."/>
            <person name="Hahn C."/>
            <person name="Garcia-Roger E.M."/>
            <person name="Carmona M.J."/>
            <person name="Serra M."/>
            <person name="Gomez A."/>
        </authorList>
    </citation>
    <scope>NUCLEOTIDE SEQUENCE [LARGE SCALE GENOMIC DNA]</scope>
    <source>
        <strain evidence="1">HYR1</strain>
    </source>
</reference>
<protein>
    <submittedName>
        <fullName evidence="1">Uncharacterized protein</fullName>
    </submittedName>
</protein>
<evidence type="ECO:0000313" key="1">
    <source>
        <dbReference type="EMBL" id="RNA11756.1"/>
    </source>
</evidence>
<proteinExistence type="predicted"/>
<accession>A0A3M7QJY8</accession>
<sequence>MTLGINARVPQHGITTDYKILEKNIKIYEIELFSTKEQNKVLKLILRMQSGAKFKVASTIKVC</sequence>
<dbReference type="AlphaFoldDB" id="A0A3M7QJY8"/>
<keyword evidence="2" id="KW-1185">Reference proteome</keyword>